<keyword evidence="5" id="KW-0732">Signal</keyword>
<evidence type="ECO:0000256" key="4">
    <source>
        <dbReference type="ARBA" id="ARBA00022917"/>
    </source>
</evidence>
<comment type="caution">
    <text evidence="7">The sequence shown here is derived from an EMBL/GenBank/DDBJ whole genome shotgun (WGS) entry which is preliminary data.</text>
</comment>
<dbReference type="EMBL" id="CAKOGP040000191">
    <property type="protein sequence ID" value="CAJ1931924.1"/>
    <property type="molecule type" value="Genomic_DNA"/>
</dbReference>
<dbReference type="InterPro" id="IPR036191">
    <property type="entry name" value="RRF_sf"/>
</dbReference>
<evidence type="ECO:0000259" key="6">
    <source>
        <dbReference type="Pfam" id="PF01765"/>
    </source>
</evidence>
<organism evidence="7 8">
    <name type="scientific">Cylindrotheca closterium</name>
    <dbReference type="NCBI Taxonomy" id="2856"/>
    <lineage>
        <taxon>Eukaryota</taxon>
        <taxon>Sar</taxon>
        <taxon>Stramenopiles</taxon>
        <taxon>Ochrophyta</taxon>
        <taxon>Bacillariophyta</taxon>
        <taxon>Bacillariophyceae</taxon>
        <taxon>Bacillariophycidae</taxon>
        <taxon>Bacillariales</taxon>
        <taxon>Bacillariaceae</taxon>
        <taxon>Cylindrotheca</taxon>
    </lineage>
</organism>
<dbReference type="GO" id="GO:0006412">
    <property type="term" value="P:translation"/>
    <property type="evidence" value="ECO:0007669"/>
    <property type="project" value="UniProtKB-KW"/>
</dbReference>
<dbReference type="AlphaFoldDB" id="A0AAD2CGB6"/>
<feature type="signal peptide" evidence="5">
    <location>
        <begin position="1"/>
        <end position="18"/>
    </location>
</feature>
<keyword evidence="3" id="KW-0963">Cytoplasm</keyword>
<dbReference type="PANTHER" id="PTHR20982:SF3">
    <property type="entry name" value="MITOCHONDRIAL RIBOSOME RECYCLING FACTOR PSEUDO 1"/>
    <property type="match status" value="1"/>
</dbReference>
<dbReference type="FunFam" id="1.10.132.20:FF:000001">
    <property type="entry name" value="Ribosome-recycling factor"/>
    <property type="match status" value="1"/>
</dbReference>
<accession>A0AAD2CGB6</accession>
<comment type="subcellular location">
    <subcellularLocation>
        <location evidence="1">Cytoplasm</location>
    </subcellularLocation>
</comment>
<evidence type="ECO:0000256" key="3">
    <source>
        <dbReference type="ARBA" id="ARBA00022490"/>
    </source>
</evidence>
<dbReference type="FunFam" id="3.30.1360.40:FF:000001">
    <property type="entry name" value="Ribosome-recycling factor"/>
    <property type="match status" value="1"/>
</dbReference>
<proteinExistence type="inferred from homology"/>
<dbReference type="NCBIfam" id="TIGR00496">
    <property type="entry name" value="frr"/>
    <property type="match status" value="1"/>
</dbReference>
<keyword evidence="8" id="KW-1185">Reference proteome</keyword>
<feature type="domain" description="Ribosome recycling factor" evidence="6">
    <location>
        <begin position="60"/>
        <end position="222"/>
    </location>
</feature>
<dbReference type="PANTHER" id="PTHR20982">
    <property type="entry name" value="RIBOSOME RECYCLING FACTOR"/>
    <property type="match status" value="1"/>
</dbReference>
<dbReference type="Gene3D" id="3.30.1360.40">
    <property type="match status" value="1"/>
</dbReference>
<dbReference type="Pfam" id="PF01765">
    <property type="entry name" value="RRF"/>
    <property type="match status" value="1"/>
</dbReference>
<evidence type="ECO:0000256" key="5">
    <source>
        <dbReference type="SAM" id="SignalP"/>
    </source>
</evidence>
<sequence>MYLKQLALLCLTLGSTCAFAPQPHCAFTARPATPLFASEEVEELEMDTEDRMGKSVESAKQNLGTIRTGRASAQILDRVKVDYYGAETPVNQLAGISVPSAQQLTVDPYDKSVIGDIERAIIDADIGLTPMNDGNVIRLNIPALTEDRRKEMLKMCKAIGEEGKVAIRNIRRSSVDAVKKIEKSGDISEDEMKDAQESIQKMTDAKIKEIDEFVAKKEKDVMTV</sequence>
<gene>
    <name evidence="7" type="ORF">CYCCA115_LOCUS2610</name>
</gene>
<dbReference type="InterPro" id="IPR023584">
    <property type="entry name" value="Ribosome_recyc_fac_dom"/>
</dbReference>
<name>A0AAD2CGB6_9STRA</name>
<dbReference type="GO" id="GO:0005739">
    <property type="term" value="C:mitochondrion"/>
    <property type="evidence" value="ECO:0007669"/>
    <property type="project" value="TreeGrafter"/>
</dbReference>
<dbReference type="Proteomes" id="UP001295423">
    <property type="component" value="Unassembled WGS sequence"/>
</dbReference>
<dbReference type="CDD" id="cd00520">
    <property type="entry name" value="RRF"/>
    <property type="match status" value="1"/>
</dbReference>
<dbReference type="HAMAP" id="MF_00040">
    <property type="entry name" value="RRF"/>
    <property type="match status" value="1"/>
</dbReference>
<dbReference type="Gene3D" id="1.10.132.20">
    <property type="entry name" value="Ribosome-recycling factor"/>
    <property type="match status" value="1"/>
</dbReference>
<evidence type="ECO:0000256" key="2">
    <source>
        <dbReference type="ARBA" id="ARBA00005912"/>
    </source>
</evidence>
<evidence type="ECO:0000313" key="8">
    <source>
        <dbReference type="Proteomes" id="UP001295423"/>
    </source>
</evidence>
<reference evidence="7" key="1">
    <citation type="submission" date="2023-08" db="EMBL/GenBank/DDBJ databases">
        <authorList>
            <person name="Audoor S."/>
            <person name="Bilcke G."/>
        </authorList>
    </citation>
    <scope>NUCLEOTIDE SEQUENCE</scope>
</reference>
<protein>
    <recommendedName>
        <fullName evidence="6">Ribosome recycling factor domain-containing protein</fullName>
    </recommendedName>
</protein>
<evidence type="ECO:0000313" key="7">
    <source>
        <dbReference type="EMBL" id="CAJ1931924.1"/>
    </source>
</evidence>
<evidence type="ECO:0000256" key="1">
    <source>
        <dbReference type="ARBA" id="ARBA00004496"/>
    </source>
</evidence>
<keyword evidence="4" id="KW-0648">Protein biosynthesis</keyword>
<comment type="similarity">
    <text evidence="2">Belongs to the RRF family.</text>
</comment>
<dbReference type="GO" id="GO:0043023">
    <property type="term" value="F:ribosomal large subunit binding"/>
    <property type="evidence" value="ECO:0007669"/>
    <property type="project" value="TreeGrafter"/>
</dbReference>
<dbReference type="InterPro" id="IPR002661">
    <property type="entry name" value="Ribosome_recyc_fac"/>
</dbReference>
<dbReference type="SUPFAM" id="SSF55194">
    <property type="entry name" value="Ribosome recycling factor, RRF"/>
    <property type="match status" value="1"/>
</dbReference>
<feature type="chain" id="PRO_5041998551" description="Ribosome recycling factor domain-containing protein" evidence="5">
    <location>
        <begin position="19"/>
        <end position="224"/>
    </location>
</feature>